<dbReference type="AlphaFoldDB" id="A0A8E1W7X0"/>
<name>A0A8E1W7X0_9PSEU</name>
<dbReference type="RefSeq" id="WP_183126770.1">
    <property type="nucleotide sequence ID" value="NZ_JACJHR010000095.1"/>
</dbReference>
<dbReference type="Proteomes" id="UP000550260">
    <property type="component" value="Unassembled WGS sequence"/>
</dbReference>
<evidence type="ECO:0000313" key="2">
    <source>
        <dbReference type="Proteomes" id="UP000550260"/>
    </source>
</evidence>
<evidence type="ECO:0000313" key="1">
    <source>
        <dbReference type="EMBL" id="MBB2505228.1"/>
    </source>
</evidence>
<comment type="caution">
    <text evidence="1">The sequence shown here is derived from an EMBL/GenBank/DDBJ whole genome shotgun (WGS) entry which is preliminary data.</text>
</comment>
<organism evidence="1 2">
    <name type="scientific">Amycolatopsis echigonensis</name>
    <dbReference type="NCBI Taxonomy" id="2576905"/>
    <lineage>
        <taxon>Bacteria</taxon>
        <taxon>Bacillati</taxon>
        <taxon>Actinomycetota</taxon>
        <taxon>Actinomycetes</taxon>
        <taxon>Pseudonocardiales</taxon>
        <taxon>Pseudonocardiaceae</taxon>
        <taxon>Amycolatopsis</taxon>
    </lineage>
</organism>
<dbReference type="EMBL" id="JACJHR010000095">
    <property type="protein sequence ID" value="MBB2505228.1"/>
    <property type="molecule type" value="Genomic_DNA"/>
</dbReference>
<proteinExistence type="predicted"/>
<reference evidence="1 2" key="1">
    <citation type="submission" date="2020-08" db="EMBL/GenBank/DDBJ databases">
        <title>Amycolatopsis echigonensis JCM 21831.</title>
        <authorList>
            <person name="Tedsree N."/>
            <person name="Kuncharoen N."/>
            <person name="Likhitwitayawuid K."/>
            <person name="Tanasupawat S."/>
        </authorList>
    </citation>
    <scope>NUCLEOTIDE SEQUENCE [LARGE SCALE GENOMIC DNA]</scope>
    <source>
        <strain evidence="1 2">JCM 21831</strain>
    </source>
</reference>
<accession>A0A8E1W7X0</accession>
<sequence>MGTDGPRAQIAHSGTAFVRQVACTNAASAVASHNAATIEEIATALAALTGEPHSLAA</sequence>
<gene>
    <name evidence="1" type="ORF">H5411_39630</name>
</gene>
<protein>
    <submittedName>
        <fullName evidence="1">Uncharacterized protein</fullName>
    </submittedName>
</protein>